<dbReference type="Proteomes" id="UP000229757">
    <property type="component" value="Chromosome"/>
</dbReference>
<dbReference type="InterPro" id="IPR011006">
    <property type="entry name" value="CheY-like_superfamily"/>
</dbReference>
<feature type="repeat" description="TPR" evidence="2">
    <location>
        <begin position="447"/>
        <end position="480"/>
    </location>
</feature>
<dbReference type="RefSeq" id="WP_100256678.1">
    <property type="nucleotide sequence ID" value="NZ_CP011797.1"/>
</dbReference>
<feature type="modified residue" description="4-aspartylphosphate" evidence="1">
    <location>
        <position position="60"/>
    </location>
</feature>
<dbReference type="PANTHER" id="PTHR43228">
    <property type="entry name" value="TWO-COMPONENT RESPONSE REGULATOR"/>
    <property type="match status" value="1"/>
</dbReference>
<dbReference type="OrthoDB" id="7298659at2"/>
<dbReference type="InterPro" id="IPR019734">
    <property type="entry name" value="TPR_rpt"/>
</dbReference>
<evidence type="ECO:0000313" key="4">
    <source>
        <dbReference type="EMBL" id="ATX76331.1"/>
    </source>
</evidence>
<dbReference type="PROSITE" id="PS50110">
    <property type="entry name" value="RESPONSE_REGULATORY"/>
    <property type="match status" value="1"/>
</dbReference>
<dbReference type="SUPFAM" id="SSF48452">
    <property type="entry name" value="TPR-like"/>
    <property type="match status" value="2"/>
</dbReference>
<organism evidence="4 5">
    <name type="scientific">Reinekea forsetii</name>
    <dbReference type="NCBI Taxonomy" id="1336806"/>
    <lineage>
        <taxon>Bacteria</taxon>
        <taxon>Pseudomonadati</taxon>
        <taxon>Pseudomonadota</taxon>
        <taxon>Gammaproteobacteria</taxon>
        <taxon>Oceanospirillales</taxon>
        <taxon>Saccharospirillaceae</taxon>
        <taxon>Reinekea</taxon>
    </lineage>
</organism>
<dbReference type="CDD" id="cd17589">
    <property type="entry name" value="REC_TPR"/>
    <property type="match status" value="1"/>
</dbReference>
<sequence length="538" mass="62268">MESLDLKHKKALVVDDFANVRQSITAMLEDLGFVTVHEASDGDSATKLVRESKYDLVLCDFNLGLGRDGMRLLEEWRRLKLMPEDTIFVLITGETSRSVVISAIEFQPDDYLAKPFTLDVLSVRLGRWFERRKVLLPMLVSIDKKDWKAVANTAKSIDESYPRYRSTAQKHYVEALIRQKKMAEAETFLFDVLEKRYQCWAQTALHRIELLQKKLETAEIGLKAVLELDPNELIAYDYLVDSLVQQEKDEEAQTWLEEVISRAPRSIDRQLKLVKVAQTNLNFRRANQAQKDILNLATDTMHESVGLFQNYIKNLKDEALSSDNTRKRDIEKEIVFTAKRMQQSFAADFNAELFTRGVEIQDAKDVPAIKTTQDLDELYNDIINAVDRLIPETALFMAELYYGQERFNDADEMVRAFKSGFSDQPEFIKTLDDLQAEPISLILRSEAKVLNGQGMELYDQEKYPESVRFFEKALKVSPRHPGIVLNFVQAHLHMMEARGKNDQTTAMCLETISRLFYLSEEHYQYPRYKKLLDNVEKL</sequence>
<dbReference type="AlphaFoldDB" id="A0A2K8KR49"/>
<gene>
    <name evidence="4" type="ORF">REIFOR_01185</name>
</gene>
<evidence type="ECO:0000259" key="3">
    <source>
        <dbReference type="PROSITE" id="PS50110"/>
    </source>
</evidence>
<dbReference type="SMART" id="SM00448">
    <property type="entry name" value="REC"/>
    <property type="match status" value="1"/>
</dbReference>
<dbReference type="Pfam" id="PF00072">
    <property type="entry name" value="Response_reg"/>
    <property type="match status" value="1"/>
</dbReference>
<dbReference type="Gene3D" id="1.25.40.10">
    <property type="entry name" value="Tetratricopeptide repeat domain"/>
    <property type="match status" value="2"/>
</dbReference>
<keyword evidence="1" id="KW-0597">Phosphoprotein</keyword>
<protein>
    <submittedName>
        <fullName evidence="4">Two-component system response regulator</fullName>
    </submittedName>
</protein>
<dbReference type="SMART" id="SM00028">
    <property type="entry name" value="TPR"/>
    <property type="match status" value="2"/>
</dbReference>
<dbReference type="InterPro" id="IPR001789">
    <property type="entry name" value="Sig_transdc_resp-reg_receiver"/>
</dbReference>
<dbReference type="PANTHER" id="PTHR43228:SF1">
    <property type="entry name" value="TWO-COMPONENT RESPONSE REGULATOR ARR22"/>
    <property type="match status" value="1"/>
</dbReference>
<dbReference type="PROSITE" id="PS50005">
    <property type="entry name" value="TPR"/>
    <property type="match status" value="1"/>
</dbReference>
<dbReference type="KEGG" id="rfo:REIFOR_01185"/>
<dbReference type="Gene3D" id="3.40.50.2300">
    <property type="match status" value="1"/>
</dbReference>
<dbReference type="InterPro" id="IPR011990">
    <property type="entry name" value="TPR-like_helical_dom_sf"/>
</dbReference>
<dbReference type="InterPro" id="IPR052048">
    <property type="entry name" value="ST_Response_Regulator"/>
</dbReference>
<evidence type="ECO:0000256" key="1">
    <source>
        <dbReference type="PROSITE-ProRule" id="PRU00169"/>
    </source>
</evidence>
<proteinExistence type="predicted"/>
<accession>A0A2K8KR49</accession>
<evidence type="ECO:0000256" key="2">
    <source>
        <dbReference type="PROSITE-ProRule" id="PRU00339"/>
    </source>
</evidence>
<keyword evidence="5" id="KW-1185">Reference proteome</keyword>
<keyword evidence="2" id="KW-0802">TPR repeat</keyword>
<dbReference type="EMBL" id="CP011797">
    <property type="protein sequence ID" value="ATX76331.1"/>
    <property type="molecule type" value="Genomic_DNA"/>
</dbReference>
<dbReference type="SUPFAM" id="SSF52172">
    <property type="entry name" value="CheY-like"/>
    <property type="match status" value="1"/>
</dbReference>
<dbReference type="GO" id="GO:0000160">
    <property type="term" value="P:phosphorelay signal transduction system"/>
    <property type="evidence" value="ECO:0007669"/>
    <property type="project" value="InterPro"/>
</dbReference>
<reference evidence="4 5" key="1">
    <citation type="journal article" date="2017" name="Environ. Microbiol.">
        <title>Genomic and physiological analyses of 'Reinekea forsetii' reveal a versatile opportunistic lifestyle during spring algae blooms.</title>
        <authorList>
            <person name="Avci B."/>
            <person name="Hahnke R.L."/>
            <person name="Chafee M."/>
            <person name="Fischer T."/>
            <person name="Gruber-Vodicka H."/>
            <person name="Tegetmeyer H.E."/>
            <person name="Harder J."/>
            <person name="Fuchs B.M."/>
            <person name="Amann R.I."/>
            <person name="Teeling H."/>
        </authorList>
    </citation>
    <scope>NUCLEOTIDE SEQUENCE [LARGE SCALE GENOMIC DNA]</scope>
    <source>
        <strain evidence="4 5">Hel1_31_D35</strain>
    </source>
</reference>
<evidence type="ECO:0000313" key="5">
    <source>
        <dbReference type="Proteomes" id="UP000229757"/>
    </source>
</evidence>
<name>A0A2K8KR49_9GAMM</name>
<feature type="domain" description="Response regulatory" evidence="3">
    <location>
        <begin position="10"/>
        <end position="129"/>
    </location>
</feature>